<accession>A0AA46DZ00</accession>
<organism evidence="1 2">
    <name type="scientific">Hypnocyclicus thermotrophus</name>
    <dbReference type="NCBI Taxonomy" id="1627895"/>
    <lineage>
        <taxon>Bacteria</taxon>
        <taxon>Fusobacteriati</taxon>
        <taxon>Fusobacteriota</taxon>
        <taxon>Fusobacteriia</taxon>
        <taxon>Fusobacteriales</taxon>
        <taxon>Fusobacteriaceae</taxon>
        <taxon>Hypnocyclicus</taxon>
    </lineage>
</organism>
<sequence length="174" mass="20229">MIQDSYKKAIAYVGKKYVNDKVSCIDANYLTYLSTITMEIFVAFNKEPNFNLEIAIQTALLHDILDNTKTNFNDLKEQFGTHIATTVLAITKDKTIINKEDSIKNNLKRINATFKEATVVKLAELITKLDTKNCDIQKFNEIINESKYFLENLKNKNYFLENRLKELIEKNKEF</sequence>
<name>A0AA46DZ00_9FUSO</name>
<dbReference type="InterPro" id="IPR052194">
    <property type="entry name" value="MESH1"/>
</dbReference>
<dbReference type="Proteomes" id="UP000294678">
    <property type="component" value="Unassembled WGS sequence"/>
</dbReference>
<reference evidence="1 2" key="1">
    <citation type="submission" date="2019-03" db="EMBL/GenBank/DDBJ databases">
        <title>Genomic Encyclopedia of Type Strains, Phase IV (KMG-IV): sequencing the most valuable type-strain genomes for metagenomic binning, comparative biology and taxonomic classification.</title>
        <authorList>
            <person name="Goeker M."/>
        </authorList>
    </citation>
    <scope>NUCLEOTIDE SEQUENCE [LARGE SCALE GENOMIC DNA]</scope>
    <source>
        <strain evidence="1 2">DSM 100055</strain>
    </source>
</reference>
<dbReference type="EMBL" id="SOBG01000003">
    <property type="protein sequence ID" value="TDT71365.1"/>
    <property type="molecule type" value="Genomic_DNA"/>
</dbReference>
<dbReference type="GO" id="GO:0008893">
    <property type="term" value="F:guanosine-3',5'-bis(diphosphate) 3'-diphosphatase activity"/>
    <property type="evidence" value="ECO:0007669"/>
    <property type="project" value="TreeGrafter"/>
</dbReference>
<dbReference type="AlphaFoldDB" id="A0AA46DZ00"/>
<dbReference type="SUPFAM" id="SSF109604">
    <property type="entry name" value="HD-domain/PDEase-like"/>
    <property type="match status" value="1"/>
</dbReference>
<keyword evidence="2" id="KW-1185">Reference proteome</keyword>
<dbReference type="RefSeq" id="WP_134112634.1">
    <property type="nucleotide sequence ID" value="NZ_SOBG01000003.1"/>
</dbReference>
<gene>
    <name evidence="1" type="ORF">EV215_0738</name>
</gene>
<dbReference type="PANTHER" id="PTHR46246">
    <property type="entry name" value="GUANOSINE-3',5'-BIS(DIPHOSPHATE) 3'-PYROPHOSPHOHYDROLASE MESH1"/>
    <property type="match status" value="1"/>
</dbReference>
<dbReference type="PANTHER" id="PTHR46246:SF1">
    <property type="entry name" value="GUANOSINE-3',5'-BIS(DIPHOSPHATE) 3'-PYROPHOSPHOHYDROLASE MESH1"/>
    <property type="match status" value="1"/>
</dbReference>
<comment type="caution">
    <text evidence="1">The sequence shown here is derived from an EMBL/GenBank/DDBJ whole genome shotgun (WGS) entry which is preliminary data.</text>
</comment>
<evidence type="ECO:0000313" key="2">
    <source>
        <dbReference type="Proteomes" id="UP000294678"/>
    </source>
</evidence>
<dbReference type="Gene3D" id="1.10.3210.10">
    <property type="entry name" value="Hypothetical protein af1432"/>
    <property type="match status" value="1"/>
</dbReference>
<evidence type="ECO:0000313" key="1">
    <source>
        <dbReference type="EMBL" id="TDT71365.1"/>
    </source>
</evidence>
<protein>
    <submittedName>
        <fullName evidence="1">Guanosine-3',5'-bis(Diphosphate) 3'-pyrophosphohydrolase</fullName>
    </submittedName>
</protein>
<proteinExistence type="predicted"/>